<dbReference type="PANTHER" id="PTHR35936">
    <property type="entry name" value="MEMBRANE-BOUND LYTIC MUREIN TRANSGLYCOSYLASE F"/>
    <property type="match status" value="1"/>
</dbReference>
<evidence type="ECO:0000313" key="3">
    <source>
        <dbReference type="EMBL" id="VEB43197.1"/>
    </source>
</evidence>
<evidence type="ECO:0000313" key="4">
    <source>
        <dbReference type="Proteomes" id="UP000275777"/>
    </source>
</evidence>
<evidence type="ECO:0000259" key="2">
    <source>
        <dbReference type="SMART" id="SM00062"/>
    </source>
</evidence>
<dbReference type="Gene3D" id="3.40.190.10">
    <property type="entry name" value="Periplasmic binding protein-like II"/>
    <property type="match status" value="2"/>
</dbReference>
<dbReference type="SMART" id="SM00062">
    <property type="entry name" value="PBPb"/>
    <property type="match status" value="1"/>
</dbReference>
<dbReference type="SUPFAM" id="SSF53850">
    <property type="entry name" value="Periplasmic binding protein-like II"/>
    <property type="match status" value="1"/>
</dbReference>
<sequence length="252" mass="27927">MESAHLGSADGDADVAAAPLSVAGERPLELVTLQYPPYQYQEGAGVKGFVVDIVREVFSRMGRTVHVSIYPWGRSLAMVETGQADAIFTLYKTPEREARLDYSRQALMPQAMSLFVLQDSTIRFDGRLGQLSGYRFGVVRSVSYGAVFDTAARQGLIRIAETAASGEQNMEKLVARRFDILVSNRLGAWDIIRRQHVEGLVRELQPPVERIPSYIAFARKPDLAGVRDRFDAELEGMKRDGSYARLVSAADP</sequence>
<protein>
    <submittedName>
        <fullName evidence="3">Arginine-binding extracellular protein ArtP</fullName>
    </submittedName>
</protein>
<keyword evidence="1" id="KW-0732">Signal</keyword>
<reference evidence="3 4" key="1">
    <citation type="submission" date="2018-12" db="EMBL/GenBank/DDBJ databases">
        <authorList>
            <consortium name="Pathogen Informatics"/>
        </authorList>
    </citation>
    <scope>NUCLEOTIDE SEQUENCE [LARGE SCALE GENOMIC DNA]</scope>
    <source>
        <strain evidence="3 4">NCTC9695</strain>
    </source>
</reference>
<dbReference type="Pfam" id="PF00497">
    <property type="entry name" value="SBP_bac_3"/>
    <property type="match status" value="1"/>
</dbReference>
<name>A0A3S4HN09_CHRVL</name>
<proteinExistence type="predicted"/>
<gene>
    <name evidence="3" type="primary">artP</name>
    <name evidence="3" type="ORF">NCTC9695_03651</name>
</gene>
<dbReference type="EMBL" id="LR134182">
    <property type="protein sequence ID" value="VEB43197.1"/>
    <property type="molecule type" value="Genomic_DNA"/>
</dbReference>
<dbReference type="InterPro" id="IPR001638">
    <property type="entry name" value="Solute-binding_3/MltF_N"/>
</dbReference>
<accession>A0A3S4HN09</accession>
<dbReference type="Proteomes" id="UP000275777">
    <property type="component" value="Chromosome"/>
</dbReference>
<evidence type="ECO:0000256" key="1">
    <source>
        <dbReference type="ARBA" id="ARBA00022729"/>
    </source>
</evidence>
<dbReference type="PANTHER" id="PTHR35936:SF25">
    <property type="entry name" value="ABC TRANSPORTER SUBSTRATE-BINDING PROTEIN"/>
    <property type="match status" value="1"/>
</dbReference>
<dbReference type="AlphaFoldDB" id="A0A3S4HN09"/>
<feature type="domain" description="Solute-binding protein family 3/N-terminal" evidence="2">
    <location>
        <begin position="27"/>
        <end position="250"/>
    </location>
</feature>
<organism evidence="3 4">
    <name type="scientific">Chromobacterium violaceum</name>
    <dbReference type="NCBI Taxonomy" id="536"/>
    <lineage>
        <taxon>Bacteria</taxon>
        <taxon>Pseudomonadati</taxon>
        <taxon>Pseudomonadota</taxon>
        <taxon>Betaproteobacteria</taxon>
        <taxon>Neisseriales</taxon>
        <taxon>Chromobacteriaceae</taxon>
        <taxon>Chromobacterium</taxon>
    </lineage>
</organism>